<accession>A0A382ESA7</accession>
<dbReference type="InterPro" id="IPR007833">
    <property type="entry name" value="Capsule_polysaccharide_synth"/>
</dbReference>
<protein>
    <recommendedName>
        <fullName evidence="2">Capsule polysaccharide biosynthesis protein</fullName>
    </recommendedName>
</protein>
<organism evidence="1">
    <name type="scientific">marine metagenome</name>
    <dbReference type="NCBI Taxonomy" id="408172"/>
    <lineage>
        <taxon>unclassified sequences</taxon>
        <taxon>metagenomes</taxon>
        <taxon>ecological metagenomes</taxon>
    </lineage>
</organism>
<gene>
    <name evidence="1" type="ORF">METZ01_LOCUS206540</name>
</gene>
<dbReference type="GO" id="GO:0000271">
    <property type="term" value="P:polysaccharide biosynthetic process"/>
    <property type="evidence" value="ECO:0007669"/>
    <property type="project" value="InterPro"/>
</dbReference>
<evidence type="ECO:0008006" key="2">
    <source>
        <dbReference type="Google" id="ProtNLM"/>
    </source>
</evidence>
<proteinExistence type="predicted"/>
<dbReference type="Pfam" id="PF05159">
    <property type="entry name" value="Capsule_synth"/>
    <property type="match status" value="1"/>
</dbReference>
<evidence type="ECO:0000313" key="1">
    <source>
        <dbReference type="EMBL" id="SVB53686.1"/>
    </source>
</evidence>
<dbReference type="GO" id="GO:0015774">
    <property type="term" value="P:polysaccharide transport"/>
    <property type="evidence" value="ECO:0007669"/>
    <property type="project" value="InterPro"/>
</dbReference>
<reference evidence="1" key="1">
    <citation type="submission" date="2018-05" db="EMBL/GenBank/DDBJ databases">
        <authorList>
            <person name="Lanie J.A."/>
            <person name="Ng W.-L."/>
            <person name="Kazmierczak K.M."/>
            <person name="Andrzejewski T.M."/>
            <person name="Davidsen T.M."/>
            <person name="Wayne K.J."/>
            <person name="Tettelin H."/>
            <person name="Glass J.I."/>
            <person name="Rusch D."/>
            <person name="Podicherti R."/>
            <person name="Tsui H.-C.T."/>
            <person name="Winkler M.E."/>
        </authorList>
    </citation>
    <scope>NUCLEOTIDE SEQUENCE</scope>
</reference>
<name>A0A382ESA7_9ZZZZ</name>
<dbReference type="EMBL" id="UINC01046099">
    <property type="protein sequence ID" value="SVB53686.1"/>
    <property type="molecule type" value="Genomic_DNA"/>
</dbReference>
<dbReference type="AlphaFoldDB" id="A0A382ESA7"/>
<sequence>MKDKILFWIDGSLYNFFLSKYIHENHDCEIYGIFDVTSKPKKFFETQTLTNFSKIWFFHDHIKKSVVEHDIQYLKNFETKYNINLNLETINERSFNKFNKFYRFTKNEILSILEQECKLFESILDQVDPKFLVMHLPFFQHDNILYQLCKSRGIKCLLLRTSRINPLKCLILEDDETNELKFPVSKNNNSDSVISLKEKLQKMKEKLQKLKKYDTVKKSNDFKTQQNTNKISALCKFLLSNDNIETHFTYYGRTKFRVLLKTFQMILKAKWRKSFLDKNSIYHLDDKQKFVYFPLHQEEEHATLIGAPFYTNQLEIIKNIAQSLPIDYSLYVKESPVSGARDWREISDYKKIISLPNVKLVHPSVNPHEIYENCSLVIAISGTSALESLFYGKPSIVFSKTSFSGLSSVQKLDKFDNLPNIIKQSFDKKIDFAELLDYYNFVEKMSFDFNLLKIWDDIAVSFSNNGLFVDNEIYTEKINQFIKLHESEYVVLANEYIKQIK</sequence>
<dbReference type="SUPFAM" id="SSF53756">
    <property type="entry name" value="UDP-Glycosyltransferase/glycogen phosphorylase"/>
    <property type="match status" value="1"/>
</dbReference>